<comment type="caution">
    <text evidence="2">The sequence shown here is derived from an EMBL/GenBank/DDBJ whole genome shotgun (WGS) entry which is preliminary data.</text>
</comment>
<dbReference type="PANTHER" id="PTHR12558">
    <property type="entry name" value="CELL DIVISION CYCLE 16,23,27"/>
    <property type="match status" value="1"/>
</dbReference>
<keyword evidence="1" id="KW-0732">Signal</keyword>
<dbReference type="PANTHER" id="PTHR12558:SF13">
    <property type="entry name" value="CELL DIVISION CYCLE PROTEIN 27 HOMOLOG"/>
    <property type="match status" value="1"/>
</dbReference>
<protein>
    <submittedName>
        <fullName evidence="2">Uncharacterized protein</fullName>
    </submittedName>
</protein>
<dbReference type="InterPro" id="IPR011990">
    <property type="entry name" value="TPR-like_helical_dom_sf"/>
</dbReference>
<gene>
    <name evidence="2" type="ORF">A2008_10635</name>
</gene>
<name>A0A1F7X075_9BACT</name>
<dbReference type="InterPro" id="IPR019734">
    <property type="entry name" value="TPR_rpt"/>
</dbReference>
<dbReference type="SMART" id="SM00028">
    <property type="entry name" value="TPR"/>
    <property type="match status" value="5"/>
</dbReference>
<proteinExistence type="predicted"/>
<accession>A0A1F7X075</accession>
<dbReference type="Pfam" id="PF12895">
    <property type="entry name" value="ANAPC3"/>
    <property type="match status" value="1"/>
</dbReference>
<evidence type="ECO:0000313" key="3">
    <source>
        <dbReference type="Proteomes" id="UP000178735"/>
    </source>
</evidence>
<sequence length="792" mass="88760">MISKFKNFSLTAVIFISMILLTQTAANSQAPADTATDSKKGPSISAMIEAKNYEEALNECKNTGANAGRESRKAVYDSYALLLEKGVIKDLDHIANFYLQFENEEAGANLQPLFLLITHLGAKQKNKEASLLLDKLNVIFPSNAFYISAAPIVFSKAGRFDDAHKILKAEFEKKPDADTEKMLKVQLIEVFLNAGKIDEALKTLQEEIAKYPGDAFYKDYLTAISQRTGAYDKTMPLIQQNIKNYSTDESSLKSLFYQSMKKDNFETALAAFEKIAQEKPDDIAVNTMVAELNVISGNHETAAVLIEKLLKAVPQNTRAHWLKGRLLFDTQKYDQAYSYLKKYIDAFKDAVEMKTHYYLALSCIKTGRMSEAVFNMNVELEKSPSNNSKLLLREMEAAFYREKMFNTAINFFSDLAKKFPADSELLSKISLFHYYAGEYKEAIEYGNKAVAGSSDSFSATYILAMAHSKLGDNKRALELFKLCAEKSPSVSSDAFNAAVQQSSSLIWPFAHQYLCYIHSAMRCGEMSKVTGGLNDLFAFLADKTPPKFVVKDIRSINPFAVRPEYSLVESFEFFLKNSLTEKYYKNLESKGEASALVNFYVKDPKVRELYEKSLKAQFKGDIQGSLAYTMEALKIDSGNIFLTVRAASAGIAVNSPLMMPLSLKILTYQLPASASEEQKAMKCCISAFKLGAKNAIKNNMASIGAIKKSLSDLSENEYKNTDNEGLKELEADVEALKKTKFNKMALMMESTFYYFKGDVNKSKVPVFEYIKQEPDLATFIWFVTNIGGYFII</sequence>
<evidence type="ECO:0000256" key="1">
    <source>
        <dbReference type="SAM" id="SignalP"/>
    </source>
</evidence>
<feature type="signal peptide" evidence="1">
    <location>
        <begin position="1"/>
        <end position="25"/>
    </location>
</feature>
<dbReference type="AlphaFoldDB" id="A0A1F7X075"/>
<dbReference type="Pfam" id="PF13432">
    <property type="entry name" value="TPR_16"/>
    <property type="match status" value="1"/>
</dbReference>
<reference evidence="2 3" key="1">
    <citation type="journal article" date="2016" name="Nat. Commun.">
        <title>Thousands of microbial genomes shed light on interconnected biogeochemical processes in an aquifer system.</title>
        <authorList>
            <person name="Anantharaman K."/>
            <person name="Brown C.T."/>
            <person name="Hug L.A."/>
            <person name="Sharon I."/>
            <person name="Castelle C.J."/>
            <person name="Probst A.J."/>
            <person name="Thomas B.C."/>
            <person name="Singh A."/>
            <person name="Wilkins M.J."/>
            <person name="Karaoz U."/>
            <person name="Brodie E.L."/>
            <person name="Williams K.H."/>
            <person name="Hubbard S.S."/>
            <person name="Banfield J.F."/>
        </authorList>
    </citation>
    <scope>NUCLEOTIDE SEQUENCE [LARGE SCALE GENOMIC DNA]</scope>
</reference>
<dbReference type="Proteomes" id="UP000178735">
    <property type="component" value="Unassembled WGS sequence"/>
</dbReference>
<dbReference type="EMBL" id="MGFH01000012">
    <property type="protein sequence ID" value="OGM08460.1"/>
    <property type="molecule type" value="Genomic_DNA"/>
</dbReference>
<dbReference type="SUPFAM" id="SSF48452">
    <property type="entry name" value="TPR-like"/>
    <property type="match status" value="2"/>
</dbReference>
<evidence type="ECO:0000313" key="2">
    <source>
        <dbReference type="EMBL" id="OGM08460.1"/>
    </source>
</evidence>
<dbReference type="STRING" id="1817813.A2008_10635"/>
<organism evidence="2 3">
    <name type="scientific">Candidatus Wallbacteria bacterium GWC2_49_35</name>
    <dbReference type="NCBI Taxonomy" id="1817813"/>
    <lineage>
        <taxon>Bacteria</taxon>
        <taxon>Candidatus Walliibacteriota</taxon>
    </lineage>
</organism>
<dbReference type="Gene3D" id="1.25.40.10">
    <property type="entry name" value="Tetratricopeptide repeat domain"/>
    <property type="match status" value="2"/>
</dbReference>
<feature type="chain" id="PRO_5009533662" evidence="1">
    <location>
        <begin position="26"/>
        <end position="792"/>
    </location>
</feature>